<sequence length="309" mass="33699">MATPALRVAAVVVTHNRLALLRRCLCCLAACRAACAPGAALDIWVIDNQSTDGTAEALPALAAQDPALFYRPTGANLGGAGGFAWGLQTAAAHAYDFYWLLDDDTLPEPGALAALLAADAALSGGYGWLSSRALTPQGADQPMNRQRATPYRDIIYTDAPQIPSVMASFVSLLVPGAVLRAFGLPVAEFFIWSDDWEYTRRISRKLPCYTVPASRVVHAMARTTPCNIALDTPDRWERYRYFYRNDVVLYRREGLRGWAWLLAKDAWHSAQVLTKPGGRKLWRLGVIWGGFAAGVRFFPKTPMLPGGGA</sequence>
<reference evidence="2" key="2">
    <citation type="submission" date="2021-04" db="EMBL/GenBank/DDBJ databases">
        <authorList>
            <person name="Gilroy R."/>
        </authorList>
    </citation>
    <scope>NUCLEOTIDE SEQUENCE</scope>
    <source>
        <strain evidence="2">ChiBcec8-13705</strain>
    </source>
</reference>
<accession>A0A9D2S2E8</accession>
<reference evidence="2" key="1">
    <citation type="journal article" date="2021" name="PeerJ">
        <title>Extensive microbial diversity within the chicken gut microbiome revealed by metagenomics and culture.</title>
        <authorList>
            <person name="Gilroy R."/>
            <person name="Ravi A."/>
            <person name="Getino M."/>
            <person name="Pursley I."/>
            <person name="Horton D.L."/>
            <person name="Alikhan N.F."/>
            <person name="Baker D."/>
            <person name="Gharbi K."/>
            <person name="Hall N."/>
            <person name="Watson M."/>
            <person name="Adriaenssens E.M."/>
            <person name="Foster-Nyarko E."/>
            <person name="Jarju S."/>
            <person name="Secka A."/>
            <person name="Antonio M."/>
            <person name="Oren A."/>
            <person name="Chaudhuri R.R."/>
            <person name="La Ragione R."/>
            <person name="Hildebrand F."/>
            <person name="Pallen M.J."/>
        </authorList>
    </citation>
    <scope>NUCLEOTIDE SEQUENCE</scope>
    <source>
        <strain evidence="2">ChiBcec8-13705</strain>
    </source>
</reference>
<dbReference type="PANTHER" id="PTHR43179:SF7">
    <property type="entry name" value="RHAMNOSYLTRANSFERASE WBBL"/>
    <property type="match status" value="1"/>
</dbReference>
<evidence type="ECO:0000259" key="1">
    <source>
        <dbReference type="Pfam" id="PF00535"/>
    </source>
</evidence>
<dbReference type="SUPFAM" id="SSF53448">
    <property type="entry name" value="Nucleotide-diphospho-sugar transferases"/>
    <property type="match status" value="1"/>
</dbReference>
<dbReference type="InterPro" id="IPR029044">
    <property type="entry name" value="Nucleotide-diphossugar_trans"/>
</dbReference>
<gene>
    <name evidence="2" type="ORF">H9945_00100</name>
</gene>
<dbReference type="InterPro" id="IPR001173">
    <property type="entry name" value="Glyco_trans_2-like"/>
</dbReference>
<name>A0A9D2S2E8_9FIRM</name>
<evidence type="ECO:0000313" key="2">
    <source>
        <dbReference type="EMBL" id="HJB40879.1"/>
    </source>
</evidence>
<dbReference type="Proteomes" id="UP000886803">
    <property type="component" value="Unassembled WGS sequence"/>
</dbReference>
<dbReference type="Pfam" id="PF00535">
    <property type="entry name" value="Glycos_transf_2"/>
    <property type="match status" value="1"/>
</dbReference>
<dbReference type="AlphaFoldDB" id="A0A9D2S2E8"/>
<feature type="domain" description="Glycosyltransferase 2-like" evidence="1">
    <location>
        <begin position="11"/>
        <end position="117"/>
    </location>
</feature>
<proteinExistence type="predicted"/>
<keyword evidence="2" id="KW-0328">Glycosyltransferase</keyword>
<comment type="caution">
    <text evidence="2">The sequence shown here is derived from an EMBL/GenBank/DDBJ whole genome shotgun (WGS) entry which is preliminary data.</text>
</comment>
<dbReference type="Gene3D" id="3.90.550.10">
    <property type="entry name" value="Spore Coat Polysaccharide Biosynthesis Protein SpsA, Chain A"/>
    <property type="match status" value="1"/>
</dbReference>
<organism evidence="2 3">
    <name type="scientific">Candidatus Gemmiger avicola</name>
    <dbReference type="NCBI Taxonomy" id="2838605"/>
    <lineage>
        <taxon>Bacteria</taxon>
        <taxon>Bacillati</taxon>
        <taxon>Bacillota</taxon>
        <taxon>Clostridia</taxon>
        <taxon>Eubacteriales</taxon>
        <taxon>Gemmiger</taxon>
    </lineage>
</organism>
<dbReference type="GO" id="GO:0016757">
    <property type="term" value="F:glycosyltransferase activity"/>
    <property type="evidence" value="ECO:0007669"/>
    <property type="project" value="UniProtKB-KW"/>
</dbReference>
<keyword evidence="2" id="KW-0808">Transferase</keyword>
<protein>
    <submittedName>
        <fullName evidence="2">Glycosyltransferase</fullName>
        <ecNumber evidence="2">2.4.-.-</ecNumber>
    </submittedName>
</protein>
<dbReference type="EC" id="2.4.-.-" evidence="2"/>
<dbReference type="PANTHER" id="PTHR43179">
    <property type="entry name" value="RHAMNOSYLTRANSFERASE WBBL"/>
    <property type="match status" value="1"/>
</dbReference>
<dbReference type="EMBL" id="DWYG01000001">
    <property type="protein sequence ID" value="HJB40879.1"/>
    <property type="molecule type" value="Genomic_DNA"/>
</dbReference>
<evidence type="ECO:0000313" key="3">
    <source>
        <dbReference type="Proteomes" id="UP000886803"/>
    </source>
</evidence>